<dbReference type="SMART" id="SM00382">
    <property type="entry name" value="AAA"/>
    <property type="match status" value="1"/>
</dbReference>
<evidence type="ECO:0000256" key="4">
    <source>
        <dbReference type="ARBA" id="ARBA00022967"/>
    </source>
</evidence>
<evidence type="ECO:0000259" key="6">
    <source>
        <dbReference type="PROSITE" id="PS50893"/>
    </source>
</evidence>
<dbReference type="CDD" id="cd03214">
    <property type="entry name" value="ABC_Iron-Siderophores_B12_Hemin"/>
    <property type="match status" value="1"/>
</dbReference>
<gene>
    <name evidence="7" type="ORF">CK501_04080</name>
</gene>
<keyword evidence="2" id="KW-0547">Nucleotide-binding</keyword>
<evidence type="ECO:0000313" key="7">
    <source>
        <dbReference type="EMBL" id="PAU82333.1"/>
    </source>
</evidence>
<name>A0A2A2FCQ8_9GAMM</name>
<dbReference type="Gene3D" id="3.40.50.300">
    <property type="entry name" value="P-loop containing nucleotide triphosphate hydrolases"/>
    <property type="match status" value="1"/>
</dbReference>
<dbReference type="PROSITE" id="PS00211">
    <property type="entry name" value="ABC_TRANSPORTER_1"/>
    <property type="match status" value="1"/>
</dbReference>
<dbReference type="PROSITE" id="PS50893">
    <property type="entry name" value="ABC_TRANSPORTER_2"/>
    <property type="match status" value="1"/>
</dbReference>
<proteinExistence type="predicted"/>
<evidence type="ECO:0000256" key="3">
    <source>
        <dbReference type="ARBA" id="ARBA00022840"/>
    </source>
</evidence>
<feature type="domain" description="ABC transporter" evidence="6">
    <location>
        <begin position="4"/>
        <end position="239"/>
    </location>
</feature>
<organism evidence="7 8">
    <name type="scientific">Halovibrio salipaludis</name>
    <dbReference type="NCBI Taxonomy" id="2032626"/>
    <lineage>
        <taxon>Bacteria</taxon>
        <taxon>Pseudomonadati</taxon>
        <taxon>Pseudomonadota</taxon>
        <taxon>Gammaproteobacteria</taxon>
        <taxon>Oceanospirillales</taxon>
        <taxon>Halomonadaceae</taxon>
        <taxon>Halovibrio</taxon>
    </lineage>
</organism>
<evidence type="ECO:0000313" key="8">
    <source>
        <dbReference type="Proteomes" id="UP000218896"/>
    </source>
</evidence>
<evidence type="ECO:0000256" key="1">
    <source>
        <dbReference type="ARBA" id="ARBA00022448"/>
    </source>
</evidence>
<accession>A0A2A2FCQ8</accession>
<dbReference type="EMBL" id="NSKD01000001">
    <property type="protein sequence ID" value="PAU82333.1"/>
    <property type="molecule type" value="Genomic_DNA"/>
</dbReference>
<dbReference type="PANTHER" id="PTHR42794:SF1">
    <property type="entry name" value="HEMIN IMPORT ATP-BINDING PROTEIN HMUV"/>
    <property type="match status" value="1"/>
</dbReference>
<reference evidence="7 8" key="1">
    <citation type="submission" date="2017-08" db="EMBL/GenBank/DDBJ databases">
        <title>Halovibrio sewagensis sp. nov., isolated from wastewater of high salinity.</title>
        <authorList>
            <person name="Dong X."/>
            <person name="Zhang G."/>
        </authorList>
    </citation>
    <scope>NUCLEOTIDE SEQUENCE [LARGE SCALE GENOMIC DNA]</scope>
    <source>
        <strain evidence="7 8">YL5-2</strain>
    </source>
</reference>
<dbReference type="Pfam" id="PF00005">
    <property type="entry name" value="ABC_tran"/>
    <property type="match status" value="1"/>
</dbReference>
<sequence length="262" mass="29080">MASLQLDGLVFGHRGQGLTRPVTVEARSGEFWAVLGENGSGKSTLMATLAGLRPPLAGQVAVDGVNLRRMPRKVLARRLGLLLQHQDVAFPYSVRETVSAGRYAHRPPWRPLSREDHDAVERALAETGLLEFAELRADQVSGGEQRRVAIATLLAQEPGALLLDEPVNHLDVRHEVALMDRFRGYADDGRLIMVSLHDVNLASQYADRLLMLYADGTWEAGDTAELLTEDRLEHLYGVPLKEVGSDETPFWVPLGHRKRSRR</sequence>
<comment type="caution">
    <text evidence="7">The sequence shown here is derived from an EMBL/GenBank/DDBJ whole genome shotgun (WGS) entry which is preliminary data.</text>
</comment>
<evidence type="ECO:0000256" key="2">
    <source>
        <dbReference type="ARBA" id="ARBA00022741"/>
    </source>
</evidence>
<keyword evidence="8" id="KW-1185">Reference proteome</keyword>
<protein>
    <submittedName>
        <fullName evidence="7">ABC transporter</fullName>
    </submittedName>
</protein>
<dbReference type="Proteomes" id="UP000218896">
    <property type="component" value="Unassembled WGS sequence"/>
</dbReference>
<dbReference type="RefSeq" id="WP_095616427.1">
    <property type="nucleotide sequence ID" value="NZ_NSKD01000001.1"/>
</dbReference>
<dbReference type="GO" id="GO:0016887">
    <property type="term" value="F:ATP hydrolysis activity"/>
    <property type="evidence" value="ECO:0007669"/>
    <property type="project" value="InterPro"/>
</dbReference>
<evidence type="ECO:0000256" key="5">
    <source>
        <dbReference type="ARBA" id="ARBA00037066"/>
    </source>
</evidence>
<dbReference type="InterPro" id="IPR003593">
    <property type="entry name" value="AAA+_ATPase"/>
</dbReference>
<dbReference type="InterPro" id="IPR017871">
    <property type="entry name" value="ABC_transporter-like_CS"/>
</dbReference>
<dbReference type="PANTHER" id="PTHR42794">
    <property type="entry name" value="HEMIN IMPORT ATP-BINDING PROTEIN HMUV"/>
    <property type="match status" value="1"/>
</dbReference>
<dbReference type="InterPro" id="IPR027417">
    <property type="entry name" value="P-loop_NTPase"/>
</dbReference>
<dbReference type="InterPro" id="IPR003439">
    <property type="entry name" value="ABC_transporter-like_ATP-bd"/>
</dbReference>
<comment type="function">
    <text evidence="5">Part of the ABC transporter complex HmuTUV involved in hemin import. Responsible for energy coupling to the transport system.</text>
</comment>
<dbReference type="AlphaFoldDB" id="A0A2A2FCQ8"/>
<dbReference type="OrthoDB" id="6461291at2"/>
<dbReference type="GO" id="GO:0005524">
    <property type="term" value="F:ATP binding"/>
    <property type="evidence" value="ECO:0007669"/>
    <property type="project" value="UniProtKB-KW"/>
</dbReference>
<keyword evidence="1" id="KW-0813">Transport</keyword>
<keyword evidence="3" id="KW-0067">ATP-binding</keyword>
<keyword evidence="4" id="KW-1278">Translocase</keyword>
<dbReference type="SUPFAM" id="SSF52540">
    <property type="entry name" value="P-loop containing nucleoside triphosphate hydrolases"/>
    <property type="match status" value="1"/>
</dbReference>